<dbReference type="AlphaFoldDB" id="A0A2T0YHJ8"/>
<evidence type="ECO:0000313" key="5">
    <source>
        <dbReference type="Proteomes" id="UP000238217"/>
    </source>
</evidence>
<gene>
    <name evidence="4" type="ORF">BCL67_11129</name>
</gene>
<evidence type="ECO:0000256" key="2">
    <source>
        <dbReference type="SAM" id="Phobius"/>
    </source>
</evidence>
<dbReference type="Proteomes" id="UP000238217">
    <property type="component" value="Unassembled WGS sequence"/>
</dbReference>
<feature type="region of interest" description="Disordered" evidence="1">
    <location>
        <begin position="1"/>
        <end position="22"/>
    </location>
</feature>
<comment type="caution">
    <text evidence="4">The sequence shown here is derived from an EMBL/GenBank/DDBJ whole genome shotgun (WGS) entry which is preliminary data.</text>
</comment>
<organism evidence="4 5">
    <name type="scientific">Nesterenkonia sandarakina</name>
    <dbReference type="NCBI Taxonomy" id="272918"/>
    <lineage>
        <taxon>Bacteria</taxon>
        <taxon>Bacillati</taxon>
        <taxon>Actinomycetota</taxon>
        <taxon>Actinomycetes</taxon>
        <taxon>Micrococcales</taxon>
        <taxon>Micrococcaceae</taxon>
        <taxon>Nesterenkonia</taxon>
    </lineage>
</organism>
<proteinExistence type="predicted"/>
<dbReference type="Pfam" id="PF14145">
    <property type="entry name" value="YrhK"/>
    <property type="match status" value="1"/>
</dbReference>
<sequence length="111" mass="12431">MRRLSRESPAAPCPGDYSGRMTDSDLVLHLGREELVIRRRYETLSIANDFLIALTFTVGSVFFFSESTMTAGTWLFLAGSLLLMVRPTIRLIRRVHLVRVGGPAAESARDF</sequence>
<keyword evidence="2" id="KW-1133">Transmembrane helix</keyword>
<dbReference type="EMBL" id="PVTY01000011">
    <property type="protein sequence ID" value="PRZ14549.1"/>
    <property type="molecule type" value="Genomic_DNA"/>
</dbReference>
<feature type="domain" description="YrhK" evidence="3">
    <location>
        <begin position="39"/>
        <end position="94"/>
    </location>
</feature>
<feature type="transmembrane region" description="Helical" evidence="2">
    <location>
        <begin position="46"/>
        <end position="65"/>
    </location>
</feature>
<dbReference type="InterPro" id="IPR025424">
    <property type="entry name" value="YrhK_domain"/>
</dbReference>
<evidence type="ECO:0000313" key="4">
    <source>
        <dbReference type="EMBL" id="PRZ14549.1"/>
    </source>
</evidence>
<evidence type="ECO:0000259" key="3">
    <source>
        <dbReference type="Pfam" id="PF14145"/>
    </source>
</evidence>
<evidence type="ECO:0000256" key="1">
    <source>
        <dbReference type="SAM" id="MobiDB-lite"/>
    </source>
</evidence>
<keyword evidence="5" id="KW-1185">Reference proteome</keyword>
<feature type="transmembrane region" description="Helical" evidence="2">
    <location>
        <begin position="71"/>
        <end position="89"/>
    </location>
</feature>
<protein>
    <submittedName>
        <fullName evidence="4">YrhK-like protein</fullName>
    </submittedName>
</protein>
<accession>A0A2T0YHJ8</accession>
<keyword evidence="2" id="KW-0472">Membrane</keyword>
<reference evidence="4 5" key="1">
    <citation type="submission" date="2018-03" db="EMBL/GenBank/DDBJ databases">
        <title>Comparative analysis of microorganisms from saline springs in Andes Mountain Range, Colombia.</title>
        <authorList>
            <person name="Rubin E."/>
        </authorList>
    </citation>
    <scope>NUCLEOTIDE SEQUENCE [LARGE SCALE GENOMIC DNA]</scope>
    <source>
        <strain evidence="4 5">CG 35</strain>
    </source>
</reference>
<keyword evidence="2" id="KW-0812">Transmembrane</keyword>
<name>A0A2T0YHJ8_9MICC</name>